<reference evidence="1" key="1">
    <citation type="journal article" date="2014" name="Front. Microbiol.">
        <title>High frequency of phylogenetically diverse reductive dehalogenase-homologous genes in deep subseafloor sedimentary metagenomes.</title>
        <authorList>
            <person name="Kawai M."/>
            <person name="Futagami T."/>
            <person name="Toyoda A."/>
            <person name="Takaki Y."/>
            <person name="Nishi S."/>
            <person name="Hori S."/>
            <person name="Arai W."/>
            <person name="Tsubouchi T."/>
            <person name="Morono Y."/>
            <person name="Uchiyama I."/>
            <person name="Ito T."/>
            <person name="Fujiyama A."/>
            <person name="Inagaki F."/>
            <person name="Takami H."/>
        </authorList>
    </citation>
    <scope>NUCLEOTIDE SEQUENCE</scope>
    <source>
        <strain evidence="1">Expedition CK06-06</strain>
    </source>
</reference>
<evidence type="ECO:0000313" key="1">
    <source>
        <dbReference type="EMBL" id="GAF95949.1"/>
    </source>
</evidence>
<sequence length="276" mass="27796">IEDCNPGWGDCDGNVPNGCETQLGTVQNCSVCGDACTYTNASGSCNAGTCQMGACDSGWGNCNGTTADGCETQLGTASNCSDCGDACTYAHAGGSCNSGTCQMGACDSGWGNCNGSTGDGCETQLGTVANCSDCGDACTYANATGVCSSGTCQMGACDSGWWDVDQSTATGCECGDGSDVSGSCNTAVGVGSISSSNTSITRNGVIVHRTGYREDADCYSVSYDDPAMSPGRLTITVDAGLVFDLWRDSCGSQECDEQDVFETICDPPDVGTVCDA</sequence>
<comment type="caution">
    <text evidence="1">The sequence shown here is derived from an EMBL/GenBank/DDBJ whole genome shotgun (WGS) entry which is preliminary data.</text>
</comment>
<feature type="non-terminal residue" evidence="1">
    <location>
        <position position="276"/>
    </location>
</feature>
<feature type="non-terminal residue" evidence="1">
    <location>
        <position position="1"/>
    </location>
</feature>
<name>X0TRY2_9ZZZZ</name>
<accession>X0TRY2</accession>
<proteinExistence type="predicted"/>
<gene>
    <name evidence="1" type="ORF">S01H1_30206</name>
</gene>
<dbReference type="AlphaFoldDB" id="X0TRY2"/>
<organism evidence="1">
    <name type="scientific">marine sediment metagenome</name>
    <dbReference type="NCBI Taxonomy" id="412755"/>
    <lineage>
        <taxon>unclassified sequences</taxon>
        <taxon>metagenomes</taxon>
        <taxon>ecological metagenomes</taxon>
    </lineage>
</organism>
<dbReference type="EMBL" id="BARS01018571">
    <property type="protein sequence ID" value="GAF95949.1"/>
    <property type="molecule type" value="Genomic_DNA"/>
</dbReference>
<protein>
    <submittedName>
        <fullName evidence="1">Uncharacterized protein</fullName>
    </submittedName>
</protein>